<organism evidence="1 2">
    <name type="scientific">Agrobacterium fabrum</name>
    <dbReference type="NCBI Taxonomy" id="1176649"/>
    <lineage>
        <taxon>Bacteria</taxon>
        <taxon>Pseudomonadati</taxon>
        <taxon>Pseudomonadota</taxon>
        <taxon>Alphaproteobacteria</taxon>
        <taxon>Hyphomicrobiales</taxon>
        <taxon>Rhizobiaceae</taxon>
        <taxon>Rhizobium/Agrobacterium group</taxon>
        <taxon>Agrobacterium</taxon>
        <taxon>Agrobacterium tumefaciens complex</taxon>
    </lineage>
</organism>
<accession>A0A7Z7FNK8</accession>
<sequence length="64" mass="6868">MASFAVHLMQKPGPTASVGSRKLEDLPAFMLGLIPLLSGLNFSKKPEVIGSIMFSDSHPEPDTK</sequence>
<dbReference type="AlphaFoldDB" id="A0A7Z7FNK8"/>
<proteinExistence type="predicted"/>
<dbReference type="EMBL" id="FNEW01000001">
    <property type="protein sequence ID" value="SDJ21439.1"/>
    <property type="molecule type" value="Genomic_DNA"/>
</dbReference>
<dbReference type="RefSeq" id="WP_162688139.1">
    <property type="nucleotide sequence ID" value="NZ_CAKKLR010000011.1"/>
</dbReference>
<comment type="caution">
    <text evidence="1">The sequence shown here is derived from an EMBL/GenBank/DDBJ whole genome shotgun (WGS) entry which is preliminary data.</text>
</comment>
<name>A0A7Z7FNK8_9HYPH</name>
<evidence type="ECO:0000313" key="2">
    <source>
        <dbReference type="Proteomes" id="UP000198917"/>
    </source>
</evidence>
<protein>
    <submittedName>
        <fullName evidence="1">Uncharacterized protein</fullName>
    </submittedName>
</protein>
<reference evidence="1 2" key="1">
    <citation type="submission" date="2016-10" db="EMBL/GenBank/DDBJ databases">
        <authorList>
            <person name="Varghese N."/>
            <person name="Submissions S."/>
        </authorList>
    </citation>
    <scope>NUCLEOTIDE SEQUENCE [LARGE SCALE GENOMIC DNA]</scope>
    <source>
        <strain evidence="1 2">PDC82</strain>
    </source>
</reference>
<gene>
    <name evidence="1" type="ORF">SAMN05428983_0673</name>
</gene>
<dbReference type="Proteomes" id="UP000198917">
    <property type="component" value="Unassembled WGS sequence"/>
</dbReference>
<evidence type="ECO:0000313" key="1">
    <source>
        <dbReference type="EMBL" id="SDJ21439.1"/>
    </source>
</evidence>